<keyword evidence="3" id="KW-0496">Mitochondrion</keyword>
<reference evidence="9" key="2">
    <citation type="submission" date="2020-04" db="EMBL/GenBank/DDBJ databases">
        <authorList>
            <consortium name="NCBI Genome Project"/>
        </authorList>
    </citation>
    <scope>NUCLEOTIDE SEQUENCE</scope>
    <source>
        <strain evidence="9">CBS 342.82</strain>
    </source>
</reference>
<keyword evidence="2" id="KW-0809">Transit peptide</keyword>
<evidence type="ECO:0000256" key="3">
    <source>
        <dbReference type="ARBA" id="ARBA00023128"/>
    </source>
</evidence>
<dbReference type="InterPro" id="IPR027266">
    <property type="entry name" value="TrmE/GcvT-like"/>
</dbReference>
<evidence type="ECO:0000256" key="2">
    <source>
        <dbReference type="ARBA" id="ARBA00022946"/>
    </source>
</evidence>
<proteinExistence type="inferred from homology"/>
<evidence type="ECO:0000256" key="6">
    <source>
        <dbReference type="SAM" id="MobiDB-lite"/>
    </source>
</evidence>
<evidence type="ECO:0000256" key="4">
    <source>
        <dbReference type="ARBA" id="ARBA00093447"/>
    </source>
</evidence>
<gene>
    <name evidence="9" type="ORF">K489DRAFT_385761</name>
</gene>
<evidence type="ECO:0000313" key="9">
    <source>
        <dbReference type="RefSeq" id="XP_033464065.1"/>
    </source>
</evidence>
<feature type="region of interest" description="Disordered" evidence="6">
    <location>
        <begin position="33"/>
        <end position="53"/>
    </location>
</feature>
<dbReference type="GO" id="GO:0016226">
    <property type="term" value="P:iron-sulfur cluster assembly"/>
    <property type="evidence" value="ECO:0007669"/>
    <property type="project" value="TreeGrafter"/>
</dbReference>
<dbReference type="RefSeq" id="XP_033464065.1">
    <property type="nucleotide sequence ID" value="XM_033606161.1"/>
</dbReference>
<reference evidence="9" key="3">
    <citation type="submission" date="2025-08" db="UniProtKB">
        <authorList>
            <consortium name="RefSeq"/>
        </authorList>
    </citation>
    <scope>IDENTIFICATION</scope>
    <source>
        <strain evidence="9">CBS 342.82</strain>
    </source>
</reference>
<sequence>MTTPLSKSYICARCLSKRHLSRRTFATAASTETTSAISTSQLPPAPPSSGASRLSNRRVITLHGVDAAKFLQGLITNDVLKESRNGYFAAFLNAQGKVLNDAFIYPIADRQSIPEGLQTAEDEPAFLIDVDATTTEQLLQVLKRHKLRSKLKFRALDDGELDVWSIWREEDRWTAHGQQTNLKSLGVSLQDMRAPGMGQRLLLPRGVEAKDTAIGSTEQVPLSVYTLRRYLRGVAEGEDEIPRGESLPMNHNLDLTGAIDFKKGCYSGQELTIRTHHTGVVRRRILPIALYDTDGVVPDHLEYEPASTLPGAALRGNDIRRDDERKRATGSVIAAIGNVGLGMCRLEQMSDLVVSGEGAPFDPASSFFVEGGDGERYGVKAFVPEWMKGKIRAPKLQRRVE</sequence>
<comment type="subcellular location">
    <subcellularLocation>
        <location evidence="1">Mitochondrion matrix</location>
    </subcellularLocation>
</comment>
<evidence type="ECO:0000313" key="8">
    <source>
        <dbReference type="Proteomes" id="UP000504637"/>
    </source>
</evidence>
<dbReference type="PANTHER" id="PTHR22602:SF0">
    <property type="entry name" value="TRANSFERASE CAF17, MITOCHONDRIAL-RELATED"/>
    <property type="match status" value="1"/>
</dbReference>
<keyword evidence="8" id="KW-1185">Reference proteome</keyword>
<dbReference type="InterPro" id="IPR057460">
    <property type="entry name" value="CAF17_C"/>
</dbReference>
<comment type="similarity">
    <text evidence="4">Belongs to the GcvT family. CAF17/IBA57 subfamily.</text>
</comment>
<dbReference type="Gene3D" id="3.30.1360.120">
    <property type="entry name" value="Probable tRNA modification gtpase trme, domain 1"/>
    <property type="match status" value="1"/>
</dbReference>
<dbReference type="OrthoDB" id="191995at2759"/>
<evidence type="ECO:0000256" key="1">
    <source>
        <dbReference type="ARBA" id="ARBA00004305"/>
    </source>
</evidence>
<evidence type="ECO:0000259" key="7">
    <source>
        <dbReference type="Pfam" id="PF25455"/>
    </source>
</evidence>
<protein>
    <recommendedName>
        <fullName evidence="5">Iron-sulfur cluster assembly factor IBA57 homolog, mitochondrial</fullName>
    </recommendedName>
</protein>
<dbReference type="InterPro" id="IPR017703">
    <property type="entry name" value="YgfZ/GCV_T_CS"/>
</dbReference>
<dbReference type="Proteomes" id="UP000504637">
    <property type="component" value="Unplaced"/>
</dbReference>
<name>A0A6J3MH57_9PEZI</name>
<dbReference type="SUPFAM" id="SSF103025">
    <property type="entry name" value="Folate-binding domain"/>
    <property type="match status" value="1"/>
</dbReference>
<accession>A0A6J3MH57</accession>
<reference evidence="9" key="1">
    <citation type="submission" date="2020-01" db="EMBL/GenBank/DDBJ databases">
        <authorList>
            <consortium name="DOE Joint Genome Institute"/>
            <person name="Haridas S."/>
            <person name="Albert R."/>
            <person name="Binder M."/>
            <person name="Bloem J."/>
            <person name="Labutti K."/>
            <person name="Salamov A."/>
            <person name="Andreopoulos B."/>
            <person name="Baker S.E."/>
            <person name="Barry K."/>
            <person name="Bills G."/>
            <person name="Bluhm B.H."/>
            <person name="Cannon C."/>
            <person name="Castanera R."/>
            <person name="Culley D.E."/>
            <person name="Daum C."/>
            <person name="Ezra D."/>
            <person name="Gonzalez J.B."/>
            <person name="Henrissat B."/>
            <person name="Kuo A."/>
            <person name="Liang C."/>
            <person name="Lipzen A."/>
            <person name="Lutzoni F."/>
            <person name="Magnuson J."/>
            <person name="Mondo S."/>
            <person name="Nolan M."/>
            <person name="Ohm R."/>
            <person name="Pangilinan J."/>
            <person name="Park H.-J."/>
            <person name="Ramirez L."/>
            <person name="Alfaro M."/>
            <person name="Sun H."/>
            <person name="Tritt A."/>
            <person name="Yoshinaga Y."/>
            <person name="Zwiers L.-H."/>
            <person name="Turgeon B.G."/>
            <person name="Goodwin S.B."/>
            <person name="Spatafora J.W."/>
            <person name="Crous P.W."/>
            <person name="Grigoriev I.V."/>
        </authorList>
    </citation>
    <scope>NUCLEOTIDE SEQUENCE</scope>
    <source>
        <strain evidence="9">CBS 342.82</strain>
    </source>
</reference>
<dbReference type="NCBIfam" id="TIGR03317">
    <property type="entry name" value="ygfZ_signature"/>
    <property type="match status" value="1"/>
</dbReference>
<evidence type="ECO:0000256" key="5">
    <source>
        <dbReference type="ARBA" id="ARBA00093637"/>
    </source>
</evidence>
<organism evidence="9">
    <name type="scientific">Dissoconium aciculare CBS 342.82</name>
    <dbReference type="NCBI Taxonomy" id="1314786"/>
    <lineage>
        <taxon>Eukaryota</taxon>
        <taxon>Fungi</taxon>
        <taxon>Dikarya</taxon>
        <taxon>Ascomycota</taxon>
        <taxon>Pezizomycotina</taxon>
        <taxon>Dothideomycetes</taxon>
        <taxon>Dothideomycetidae</taxon>
        <taxon>Mycosphaerellales</taxon>
        <taxon>Dissoconiaceae</taxon>
        <taxon>Dissoconium</taxon>
    </lineage>
</organism>
<dbReference type="GeneID" id="54363961"/>
<dbReference type="GO" id="GO:0005759">
    <property type="term" value="C:mitochondrial matrix"/>
    <property type="evidence" value="ECO:0007669"/>
    <property type="project" value="UniProtKB-SubCell"/>
</dbReference>
<dbReference type="AlphaFoldDB" id="A0A6J3MH57"/>
<dbReference type="InterPro" id="IPR045179">
    <property type="entry name" value="YgfZ/GcvT"/>
</dbReference>
<dbReference type="PANTHER" id="PTHR22602">
    <property type="entry name" value="TRANSFERASE CAF17, MITOCHONDRIAL-RELATED"/>
    <property type="match status" value="1"/>
</dbReference>
<dbReference type="Gene3D" id="2.40.30.160">
    <property type="match status" value="1"/>
</dbReference>
<feature type="domain" description="CAF17 C-terminal" evidence="7">
    <location>
        <begin position="282"/>
        <end position="387"/>
    </location>
</feature>
<dbReference type="Pfam" id="PF25455">
    <property type="entry name" value="Beta-barrel_CAF17_C"/>
    <property type="match status" value="1"/>
</dbReference>